<dbReference type="GO" id="GO:0005524">
    <property type="term" value="F:ATP binding"/>
    <property type="evidence" value="ECO:0007669"/>
    <property type="project" value="UniProtKB-KW"/>
</dbReference>
<dbReference type="KEGG" id="bkw:BkAM31D_12720"/>
<dbReference type="EC" id="3.6.3.-" evidence="5"/>
<protein>
    <submittedName>
        <fullName evidence="5">Putative ABC transporter ATP-binding protein YlmA</fullName>
        <ecNumber evidence="5">3.6.3.-</ecNumber>
    </submittedName>
</protein>
<dbReference type="PANTHER" id="PTHR42734">
    <property type="entry name" value="METAL TRANSPORT SYSTEM ATP-BINDING PROTEIN TM_0124-RELATED"/>
    <property type="match status" value="1"/>
</dbReference>
<evidence type="ECO:0000256" key="3">
    <source>
        <dbReference type="ARBA" id="ARBA00022840"/>
    </source>
</evidence>
<dbReference type="STRING" id="199441.BkAM31D_12720"/>
<evidence type="ECO:0000259" key="4">
    <source>
        <dbReference type="PROSITE" id="PS50893"/>
    </source>
</evidence>
<keyword evidence="5" id="KW-0378">Hydrolase</keyword>
<dbReference type="InterPro" id="IPR003439">
    <property type="entry name" value="ABC_transporter-like_ATP-bd"/>
</dbReference>
<dbReference type="EMBL" id="CP020814">
    <property type="protein sequence ID" value="ARK30624.1"/>
    <property type="molecule type" value="Genomic_DNA"/>
</dbReference>
<keyword evidence="1" id="KW-0813">Transport</keyword>
<dbReference type="PROSITE" id="PS50893">
    <property type="entry name" value="ABC_TRANSPORTER_2"/>
    <property type="match status" value="1"/>
</dbReference>
<dbReference type="AlphaFoldDB" id="A0A1X9MDB2"/>
<feature type="domain" description="ABC transporter" evidence="4">
    <location>
        <begin position="8"/>
        <end position="249"/>
    </location>
</feature>
<evidence type="ECO:0000313" key="6">
    <source>
        <dbReference type="Proteomes" id="UP000193006"/>
    </source>
</evidence>
<dbReference type="InterPro" id="IPR027417">
    <property type="entry name" value="P-loop_NTPase"/>
</dbReference>
<dbReference type="Pfam" id="PF00005">
    <property type="entry name" value="ABC_tran"/>
    <property type="match status" value="1"/>
</dbReference>
<keyword evidence="6" id="KW-1185">Reference proteome</keyword>
<dbReference type="InterPro" id="IPR003593">
    <property type="entry name" value="AAA+_ATPase"/>
</dbReference>
<dbReference type="InterPro" id="IPR050153">
    <property type="entry name" value="Metal_Ion_Import_ABC"/>
</dbReference>
<gene>
    <name evidence="5" type="primary">ylmA</name>
    <name evidence="5" type="ORF">BkAM31D_12720</name>
</gene>
<sequence>MTRQSEVVALKDVVWKREGRMILNQINWQVIKGQHWVILGLNGSGKTSILNLLIGYQWCSKGEVHVLGQKFGQTNIPELRKSIGWVSSSVDERYTARGSDSALDVVISGKYASIGLFEQVTDEDCTRARHLLKELRIEHLANHSFLKLSQGEKRRVVIARALMAQPKLLILDEPCNGLDLYSREQLLETIERLSMVEGGPTLLYVTHHIEEVIPTISHVLLVNDGEVVAQGEKHKTLTKENLEKTFRLPITVKWQDERAWVTIKKDCS</sequence>
<dbReference type="PROSITE" id="PS00211">
    <property type="entry name" value="ABC_TRANSPORTER_1"/>
    <property type="match status" value="1"/>
</dbReference>
<dbReference type="SUPFAM" id="SSF52540">
    <property type="entry name" value="P-loop containing nucleoside triphosphate hydrolases"/>
    <property type="match status" value="1"/>
</dbReference>
<reference evidence="5 6" key="1">
    <citation type="submission" date="2017-04" db="EMBL/GenBank/DDBJ databases">
        <title>Bacillus krulwichiae AM31D Genome sequencing and assembly.</title>
        <authorList>
            <person name="Krulwich T.A."/>
            <person name="Anastor L."/>
            <person name="Ehrlich R."/>
            <person name="Ehrlich G.D."/>
            <person name="Janto B."/>
        </authorList>
    </citation>
    <scope>NUCLEOTIDE SEQUENCE [LARGE SCALE GENOMIC DNA]</scope>
    <source>
        <strain evidence="5 6">AM31D</strain>
    </source>
</reference>
<dbReference type="GO" id="GO:0016887">
    <property type="term" value="F:ATP hydrolysis activity"/>
    <property type="evidence" value="ECO:0007669"/>
    <property type="project" value="InterPro"/>
</dbReference>
<accession>A0A1X9MDB2</accession>
<organism evidence="5 6">
    <name type="scientific">Halalkalibacter krulwichiae</name>
    <dbReference type="NCBI Taxonomy" id="199441"/>
    <lineage>
        <taxon>Bacteria</taxon>
        <taxon>Bacillati</taxon>
        <taxon>Bacillota</taxon>
        <taxon>Bacilli</taxon>
        <taxon>Bacillales</taxon>
        <taxon>Bacillaceae</taxon>
        <taxon>Halalkalibacter</taxon>
    </lineage>
</organism>
<dbReference type="Proteomes" id="UP000193006">
    <property type="component" value="Chromosome"/>
</dbReference>
<dbReference type="SMART" id="SM00382">
    <property type="entry name" value="AAA"/>
    <property type="match status" value="1"/>
</dbReference>
<keyword evidence="3 5" id="KW-0067">ATP-binding</keyword>
<evidence type="ECO:0000313" key="5">
    <source>
        <dbReference type="EMBL" id="ARK30624.1"/>
    </source>
</evidence>
<dbReference type="RefSeq" id="WP_066149279.1">
    <property type="nucleotide sequence ID" value="NZ_CP020814.1"/>
</dbReference>
<name>A0A1X9MDB2_9BACI</name>
<proteinExistence type="predicted"/>
<evidence type="ECO:0000256" key="1">
    <source>
        <dbReference type="ARBA" id="ARBA00022448"/>
    </source>
</evidence>
<keyword evidence="2" id="KW-0547">Nucleotide-binding</keyword>
<evidence type="ECO:0000256" key="2">
    <source>
        <dbReference type="ARBA" id="ARBA00022741"/>
    </source>
</evidence>
<dbReference type="Gene3D" id="3.40.50.300">
    <property type="entry name" value="P-loop containing nucleotide triphosphate hydrolases"/>
    <property type="match status" value="1"/>
</dbReference>
<dbReference type="InterPro" id="IPR017871">
    <property type="entry name" value="ABC_transporter-like_CS"/>
</dbReference>